<sequence>MSVHQLWKFPRGTECSEAMQIVKNHLMGQLSSEQLAQLHDSIWSYHSHFVGADKCFSIVMQRIQAPIHVVWSSVRRFDKPQAYKPFIRSCSMSGDGQVGSTRVLELVSGLPAASSMERLEIFDDERHILSFKILGGQHRLNNYCSTTTLHECSVDGQLATLVMESYVVDIPAGNSREETRLFADTIVKYNLQTLAHISEMEGRHQSVEETSS</sequence>
<evidence type="ECO:0000256" key="6">
    <source>
        <dbReference type="ARBA" id="ARBA00023170"/>
    </source>
</evidence>
<evidence type="ECO:0000256" key="1">
    <source>
        <dbReference type="ARBA" id="ARBA00004123"/>
    </source>
</evidence>
<dbReference type="InterPro" id="IPR019587">
    <property type="entry name" value="Polyketide_cyclase/dehydratase"/>
</dbReference>
<evidence type="ECO:0000313" key="10">
    <source>
        <dbReference type="Proteomes" id="UP000886520"/>
    </source>
</evidence>
<dbReference type="EMBL" id="JABFUD020000011">
    <property type="protein sequence ID" value="KAI5074031.1"/>
    <property type="molecule type" value="Genomic_DNA"/>
</dbReference>
<dbReference type="OrthoDB" id="4436220at2759"/>
<evidence type="ECO:0000313" key="9">
    <source>
        <dbReference type="EMBL" id="KAI5074031.1"/>
    </source>
</evidence>
<comment type="caution">
    <text evidence="9">The sequence shown here is derived from an EMBL/GenBank/DDBJ whole genome shotgun (WGS) entry which is preliminary data.</text>
</comment>
<comment type="subcellular location">
    <subcellularLocation>
        <location evidence="2">Cytoplasm</location>
    </subcellularLocation>
    <subcellularLocation>
        <location evidence="1">Nucleus</location>
    </subcellularLocation>
</comment>
<dbReference type="AlphaFoldDB" id="A0A9D4UTZ7"/>
<dbReference type="GO" id="GO:0005634">
    <property type="term" value="C:nucleus"/>
    <property type="evidence" value="ECO:0007669"/>
    <property type="project" value="UniProtKB-SubCell"/>
</dbReference>
<dbReference type="GO" id="GO:0004864">
    <property type="term" value="F:protein phosphatase inhibitor activity"/>
    <property type="evidence" value="ECO:0007669"/>
    <property type="project" value="UniProtKB-KW"/>
</dbReference>
<dbReference type="GO" id="GO:0038023">
    <property type="term" value="F:signaling receptor activity"/>
    <property type="evidence" value="ECO:0007669"/>
    <property type="project" value="TreeGrafter"/>
</dbReference>
<dbReference type="GO" id="GO:0010427">
    <property type="term" value="F:abscisic acid binding"/>
    <property type="evidence" value="ECO:0007669"/>
    <property type="project" value="TreeGrafter"/>
</dbReference>
<keyword evidence="7" id="KW-0539">Nucleus</keyword>
<dbReference type="PANTHER" id="PTHR31213">
    <property type="entry name" value="OS08G0374000 PROTEIN-RELATED"/>
    <property type="match status" value="1"/>
</dbReference>
<evidence type="ECO:0000256" key="3">
    <source>
        <dbReference type="ARBA" id="ARBA00008594"/>
    </source>
</evidence>
<dbReference type="InterPro" id="IPR023393">
    <property type="entry name" value="START-like_dom_sf"/>
</dbReference>
<dbReference type="Pfam" id="PF10604">
    <property type="entry name" value="Polyketide_cyc2"/>
    <property type="match status" value="1"/>
</dbReference>
<dbReference type="PANTHER" id="PTHR31213:SF138">
    <property type="entry name" value="ABSCISIC ACID RECEPTOR PYL6"/>
    <property type="match status" value="1"/>
</dbReference>
<dbReference type="GO" id="GO:0009738">
    <property type="term" value="P:abscisic acid-activated signaling pathway"/>
    <property type="evidence" value="ECO:0007669"/>
    <property type="project" value="UniProtKB-KW"/>
</dbReference>
<keyword evidence="4" id="KW-0963">Cytoplasm</keyword>
<comment type="similarity">
    <text evidence="3">Belongs to the PYR/PYL/RCAR abscisic acid intracellular receptor family.</text>
</comment>
<evidence type="ECO:0000256" key="7">
    <source>
        <dbReference type="ARBA" id="ARBA00023242"/>
    </source>
</evidence>
<dbReference type="SUPFAM" id="SSF55961">
    <property type="entry name" value="Bet v1-like"/>
    <property type="match status" value="1"/>
</dbReference>
<dbReference type="Proteomes" id="UP000886520">
    <property type="component" value="Chromosome 11"/>
</dbReference>
<keyword evidence="10" id="KW-1185">Reference proteome</keyword>
<dbReference type="InterPro" id="IPR050279">
    <property type="entry name" value="Plant_def-hormone_signal"/>
</dbReference>
<organism evidence="9 10">
    <name type="scientific">Adiantum capillus-veneris</name>
    <name type="common">Maidenhair fern</name>
    <dbReference type="NCBI Taxonomy" id="13818"/>
    <lineage>
        <taxon>Eukaryota</taxon>
        <taxon>Viridiplantae</taxon>
        <taxon>Streptophyta</taxon>
        <taxon>Embryophyta</taxon>
        <taxon>Tracheophyta</taxon>
        <taxon>Polypodiopsida</taxon>
        <taxon>Polypodiidae</taxon>
        <taxon>Polypodiales</taxon>
        <taxon>Pteridineae</taxon>
        <taxon>Pteridaceae</taxon>
        <taxon>Vittarioideae</taxon>
        <taxon>Adiantum</taxon>
    </lineage>
</organism>
<keyword evidence="6" id="KW-0675">Receptor</keyword>
<evidence type="ECO:0000256" key="5">
    <source>
        <dbReference type="ARBA" id="ARBA00022682"/>
    </source>
</evidence>
<dbReference type="GO" id="GO:0005737">
    <property type="term" value="C:cytoplasm"/>
    <property type="evidence" value="ECO:0007669"/>
    <property type="project" value="UniProtKB-SubCell"/>
</dbReference>
<reference evidence="9" key="1">
    <citation type="submission" date="2021-01" db="EMBL/GenBank/DDBJ databases">
        <title>Adiantum capillus-veneris genome.</title>
        <authorList>
            <person name="Fang Y."/>
            <person name="Liao Q."/>
        </authorList>
    </citation>
    <scope>NUCLEOTIDE SEQUENCE</scope>
    <source>
        <strain evidence="9">H3</strain>
        <tissue evidence="9">Leaf</tissue>
    </source>
</reference>
<evidence type="ECO:0000256" key="8">
    <source>
        <dbReference type="ARBA" id="ARBA00023272"/>
    </source>
</evidence>
<dbReference type="Gene3D" id="3.30.530.20">
    <property type="match status" value="1"/>
</dbReference>
<name>A0A9D4UTZ7_ADICA</name>
<gene>
    <name evidence="9" type="ORF">GOP47_0012044</name>
</gene>
<keyword evidence="8" id="KW-0650">Protein phosphatase inhibitor</keyword>
<keyword evidence="5" id="KW-0938">Abscisic acid signaling pathway</keyword>
<proteinExistence type="inferred from homology"/>
<dbReference type="CDD" id="cd07821">
    <property type="entry name" value="PYR_PYL_RCAR_like"/>
    <property type="match status" value="1"/>
</dbReference>
<protein>
    <submittedName>
        <fullName evidence="9">Uncharacterized protein</fullName>
    </submittedName>
</protein>
<evidence type="ECO:0000256" key="4">
    <source>
        <dbReference type="ARBA" id="ARBA00022490"/>
    </source>
</evidence>
<evidence type="ECO:0000256" key="2">
    <source>
        <dbReference type="ARBA" id="ARBA00004496"/>
    </source>
</evidence>
<accession>A0A9D4UTZ7</accession>